<evidence type="ECO:0000313" key="2">
    <source>
        <dbReference type="Proteomes" id="UP000422572"/>
    </source>
</evidence>
<dbReference type="KEGG" id="sfic:EIZ62_08780"/>
<dbReference type="EMBL" id="CP034279">
    <property type="protein sequence ID" value="QGV78323.1"/>
    <property type="molecule type" value="Genomic_DNA"/>
</dbReference>
<gene>
    <name evidence="1" type="ORF">EIZ62_08780</name>
</gene>
<keyword evidence="2" id="KW-1185">Reference proteome</keyword>
<reference evidence="1 2" key="1">
    <citation type="submission" date="2018-12" db="EMBL/GenBank/DDBJ databases">
        <title>Complete genome sequence of Streptomyces ficellus NRRL8067, the producer of ficellomycin, feldamycin and nojirimycin.</title>
        <authorList>
            <person name="Zhang H."/>
            <person name="Yue R."/>
            <person name="Liu Y."/>
            <person name="Li M."/>
            <person name="Mu H."/>
            <person name="Zhang J."/>
        </authorList>
    </citation>
    <scope>NUCLEOTIDE SEQUENCE [LARGE SCALE GENOMIC DNA]</scope>
    <source>
        <strain evidence="1 2">NRRL 8067</strain>
    </source>
</reference>
<dbReference type="AlphaFoldDB" id="A0A6I6F2X7"/>
<evidence type="ECO:0000313" key="1">
    <source>
        <dbReference type="EMBL" id="QGV78323.1"/>
    </source>
</evidence>
<dbReference type="OrthoDB" id="3388630at2"/>
<dbReference type="RefSeq" id="WP_156692125.1">
    <property type="nucleotide sequence ID" value="NZ_CP034279.1"/>
</dbReference>
<organism evidence="1 2">
    <name type="scientific">Streptomyces ficellus</name>
    <dbReference type="NCBI Taxonomy" id="1977088"/>
    <lineage>
        <taxon>Bacteria</taxon>
        <taxon>Bacillati</taxon>
        <taxon>Actinomycetota</taxon>
        <taxon>Actinomycetes</taxon>
        <taxon>Kitasatosporales</taxon>
        <taxon>Streptomycetaceae</taxon>
        <taxon>Streptomyces</taxon>
    </lineage>
</organism>
<accession>A0A6I6F2X7</accession>
<sequence length="118" mass="12825">MSAGLRMDLILRNVKLRPAMAGLDGSFSQYVAFLQGMDTGSRLHGPGLLEEFPEWLAARTGYGANLPWWSLILIVVFPGWDASRPAGTMSAAEEEAAVDGLFQLLAEFLGIGLEKLEQ</sequence>
<proteinExistence type="predicted"/>
<protein>
    <submittedName>
        <fullName evidence="1">Uncharacterized protein</fullName>
    </submittedName>
</protein>
<dbReference type="Proteomes" id="UP000422572">
    <property type="component" value="Chromosome"/>
</dbReference>
<name>A0A6I6F2X7_9ACTN</name>